<evidence type="ECO:0000313" key="1">
    <source>
        <dbReference type="EMBL" id="MFC3230559.1"/>
    </source>
</evidence>
<organism evidence="1 2">
    <name type="scientific">Marinibaculum pumilum</name>
    <dbReference type="NCBI Taxonomy" id="1766165"/>
    <lineage>
        <taxon>Bacteria</taxon>
        <taxon>Pseudomonadati</taxon>
        <taxon>Pseudomonadota</taxon>
        <taxon>Alphaproteobacteria</taxon>
        <taxon>Rhodospirillales</taxon>
        <taxon>Rhodospirillaceae</taxon>
        <taxon>Marinibaculum</taxon>
    </lineage>
</organism>
<keyword evidence="2" id="KW-1185">Reference proteome</keyword>
<reference evidence="2" key="1">
    <citation type="journal article" date="2019" name="Int. J. Syst. Evol. Microbiol.">
        <title>The Global Catalogue of Microorganisms (GCM) 10K type strain sequencing project: providing services to taxonomists for standard genome sequencing and annotation.</title>
        <authorList>
            <consortium name="The Broad Institute Genomics Platform"/>
            <consortium name="The Broad Institute Genome Sequencing Center for Infectious Disease"/>
            <person name="Wu L."/>
            <person name="Ma J."/>
        </authorList>
    </citation>
    <scope>NUCLEOTIDE SEQUENCE [LARGE SCALE GENOMIC DNA]</scope>
    <source>
        <strain evidence="2">KCTC 42964</strain>
    </source>
</reference>
<dbReference type="InterPro" id="IPR009922">
    <property type="entry name" value="DUF1457"/>
</dbReference>
<evidence type="ECO:0000313" key="2">
    <source>
        <dbReference type="Proteomes" id="UP001595528"/>
    </source>
</evidence>
<proteinExistence type="predicted"/>
<gene>
    <name evidence="1" type="ORF">ACFOGJ_25145</name>
</gene>
<protein>
    <submittedName>
        <fullName evidence="1">PAS domain-containing protein</fullName>
    </submittedName>
</protein>
<dbReference type="Pfam" id="PF07310">
    <property type="entry name" value="PAS_5"/>
    <property type="match status" value="1"/>
</dbReference>
<sequence length="189" mass="20538">MLPNGLDAVCADRPLLLAFLEAIDGALDPVTGLPVRPRIDIVRLGRKGVLPNIWMIERGADGQFRYRLAGEEVVRNFGGSPRGKTLDEAVGPGAAARYGPTYETVLADRVIVFHRGAVRRGGRRFYDGFRLFVPVVEACGGDAPWLVLCCFDRDDVEPQALLETGLSYDSDVVRSFPLRPPGGGEARTA</sequence>
<name>A0ABV7L820_9PROT</name>
<accession>A0ABV7L820</accession>
<dbReference type="Proteomes" id="UP001595528">
    <property type="component" value="Unassembled WGS sequence"/>
</dbReference>
<comment type="caution">
    <text evidence="1">The sequence shown here is derived from an EMBL/GenBank/DDBJ whole genome shotgun (WGS) entry which is preliminary data.</text>
</comment>
<dbReference type="EMBL" id="JBHRTR010000048">
    <property type="protein sequence ID" value="MFC3230559.1"/>
    <property type="molecule type" value="Genomic_DNA"/>
</dbReference>
<dbReference type="RefSeq" id="WP_379905837.1">
    <property type="nucleotide sequence ID" value="NZ_JBHRTR010000048.1"/>
</dbReference>